<proteinExistence type="predicted"/>
<dbReference type="Proteomes" id="UP000190667">
    <property type="component" value="Unassembled WGS sequence"/>
</dbReference>
<accession>A0A1S8Y397</accession>
<dbReference type="STRING" id="1926881.BTJ39_23935"/>
<comment type="caution">
    <text evidence="1">The sequence shown here is derived from an EMBL/GenBank/DDBJ whole genome shotgun (WGS) entry which is preliminary data.</text>
</comment>
<reference evidence="1 2" key="1">
    <citation type="submission" date="2016-12" db="EMBL/GenBank/DDBJ databases">
        <title>Izhakiella australiana sp. nov. of genus Izhakiella isolated from Australian desert.</title>
        <authorList>
            <person name="Ji M."/>
        </authorList>
    </citation>
    <scope>NUCLEOTIDE SEQUENCE [LARGE SCALE GENOMIC DNA]</scope>
    <source>
        <strain evidence="1 2">D4N98</strain>
    </source>
</reference>
<protein>
    <recommendedName>
        <fullName evidence="3">Immunity protein 31</fullName>
    </recommendedName>
</protein>
<dbReference type="EMBL" id="MRUL01000045">
    <property type="protein sequence ID" value="OON33559.1"/>
    <property type="molecule type" value="Genomic_DNA"/>
</dbReference>
<evidence type="ECO:0000313" key="1">
    <source>
        <dbReference type="EMBL" id="OON33559.1"/>
    </source>
</evidence>
<name>A0A1S8Y397_9GAMM</name>
<dbReference type="AlphaFoldDB" id="A0A1S8Y397"/>
<sequence length="74" mass="8289">MTDMKLEFYQEVEVFPEAGNNEYIGCKGAILGVSEENGIVYGYAVAIHGKGNTVYFDKDDLSPTGLFFKSEDYY</sequence>
<evidence type="ECO:0008006" key="3">
    <source>
        <dbReference type="Google" id="ProtNLM"/>
    </source>
</evidence>
<gene>
    <name evidence="1" type="ORF">BTJ39_23935</name>
</gene>
<evidence type="ECO:0000313" key="2">
    <source>
        <dbReference type="Proteomes" id="UP000190667"/>
    </source>
</evidence>
<organism evidence="1 2">
    <name type="scientific">Izhakiella australiensis</name>
    <dbReference type="NCBI Taxonomy" id="1926881"/>
    <lineage>
        <taxon>Bacteria</taxon>
        <taxon>Pseudomonadati</taxon>
        <taxon>Pseudomonadota</taxon>
        <taxon>Gammaproteobacteria</taxon>
        <taxon>Enterobacterales</taxon>
        <taxon>Erwiniaceae</taxon>
        <taxon>Izhakiella</taxon>
    </lineage>
</organism>
<keyword evidence="2" id="KW-1185">Reference proteome</keyword>